<dbReference type="Proteomes" id="UP000504603">
    <property type="component" value="Unplaced"/>
</dbReference>
<feature type="compositionally biased region" description="Polar residues" evidence="1">
    <location>
        <begin position="144"/>
        <end position="177"/>
    </location>
</feature>
<evidence type="ECO:0000313" key="3">
    <source>
        <dbReference type="RefSeq" id="XP_022137505.1"/>
    </source>
</evidence>
<evidence type="ECO:0000313" key="2">
    <source>
        <dbReference type="Proteomes" id="UP000504603"/>
    </source>
</evidence>
<feature type="region of interest" description="Disordered" evidence="1">
    <location>
        <begin position="1"/>
        <end position="37"/>
    </location>
</feature>
<evidence type="ECO:0000256" key="1">
    <source>
        <dbReference type="SAM" id="MobiDB-lite"/>
    </source>
</evidence>
<protein>
    <submittedName>
        <fullName evidence="3">Uncharacterized protein LOC111008934 isoform X1</fullName>
    </submittedName>
</protein>
<gene>
    <name evidence="3" type="primary">LOC111008934</name>
</gene>
<accession>A0A6J1C6U3</accession>
<sequence>MTKRGLISPPRAFSGPNNAAANPPMRPNYRMSPPPRPTTVVNPSEQMFYEHWLKATSSSNAIRATHIAPPNPYDLQNHQKKLDHNNNNNSSTKTTAPPPTRHQRLRNGATLISNNTAPRPKGPTASGSRSDPLDANLIAPKFSDSPNNSSPNHLSIHGSGQRQNISNVGNNGGTAYTSLAHPQLNNHLHKLSRGGSGGNDAYPEIPIYVGKIPIYGGQDDHIVLHSKCSSQSNVPRIFEIYKDIASHRQGNSSITSYFTRLKTLWDELETYNDLSQCCSSGEHVEREKVMQFLVGLNDPYSTICHQILLIRPFPTVEKAYSIVIREEKRMWS</sequence>
<name>A0A6J1C6U3_MOMCH</name>
<dbReference type="AlphaFoldDB" id="A0A6J1C6U3"/>
<dbReference type="OrthoDB" id="5544992at2759"/>
<keyword evidence="2" id="KW-1185">Reference proteome</keyword>
<dbReference type="KEGG" id="mcha:111008934"/>
<dbReference type="PANTHER" id="PTHR34222">
    <property type="entry name" value="GAG_PRE-INTEGRS DOMAIN-CONTAINING PROTEIN"/>
    <property type="match status" value="1"/>
</dbReference>
<dbReference type="GeneID" id="111008934"/>
<organism evidence="2 3">
    <name type="scientific">Momordica charantia</name>
    <name type="common">Bitter gourd</name>
    <name type="synonym">Balsam pear</name>
    <dbReference type="NCBI Taxonomy" id="3673"/>
    <lineage>
        <taxon>Eukaryota</taxon>
        <taxon>Viridiplantae</taxon>
        <taxon>Streptophyta</taxon>
        <taxon>Embryophyta</taxon>
        <taxon>Tracheophyta</taxon>
        <taxon>Spermatophyta</taxon>
        <taxon>Magnoliopsida</taxon>
        <taxon>eudicotyledons</taxon>
        <taxon>Gunneridae</taxon>
        <taxon>Pentapetalae</taxon>
        <taxon>rosids</taxon>
        <taxon>fabids</taxon>
        <taxon>Cucurbitales</taxon>
        <taxon>Cucurbitaceae</taxon>
        <taxon>Momordiceae</taxon>
        <taxon>Momordica</taxon>
    </lineage>
</organism>
<dbReference type="RefSeq" id="XP_022137505.1">
    <property type="nucleotide sequence ID" value="XM_022281813.1"/>
</dbReference>
<proteinExistence type="predicted"/>
<reference evidence="3" key="1">
    <citation type="submission" date="2025-08" db="UniProtKB">
        <authorList>
            <consortium name="RefSeq"/>
        </authorList>
    </citation>
    <scope>IDENTIFICATION</scope>
    <source>
        <strain evidence="3">OHB3-1</strain>
    </source>
</reference>
<dbReference type="PANTHER" id="PTHR34222:SF100">
    <property type="entry name" value="CCHC-TYPE DOMAIN-CONTAINING PROTEIN"/>
    <property type="match status" value="1"/>
</dbReference>
<feature type="region of interest" description="Disordered" evidence="1">
    <location>
        <begin position="65"/>
        <end position="179"/>
    </location>
</feature>